<reference evidence="8 9" key="1">
    <citation type="journal article" date="2018" name="Sci. Rep.">
        <title>Genomic signatures of local adaptation to the degree of environmental predictability in rotifers.</title>
        <authorList>
            <person name="Franch-Gras L."/>
            <person name="Hahn C."/>
            <person name="Garcia-Roger E.M."/>
            <person name="Carmona M.J."/>
            <person name="Serra M."/>
            <person name="Gomez A."/>
        </authorList>
    </citation>
    <scope>NUCLEOTIDE SEQUENCE [LARGE SCALE GENOMIC DNA]</scope>
    <source>
        <strain evidence="8">HYR1</strain>
    </source>
</reference>
<dbReference type="InterPro" id="IPR017438">
    <property type="entry name" value="ATP-NAD_kinase_N"/>
</dbReference>
<dbReference type="AlphaFoldDB" id="A0A3M7SP55"/>
<dbReference type="EC" id="2.7.1.107" evidence="6"/>
<dbReference type="SUPFAM" id="SSF111331">
    <property type="entry name" value="NAD kinase/diacylglycerol kinase-like"/>
    <property type="match status" value="1"/>
</dbReference>
<comment type="caution">
    <text evidence="8">The sequence shown here is derived from an EMBL/GenBank/DDBJ whole genome shotgun (WGS) entry which is preliminary data.</text>
</comment>
<keyword evidence="9" id="KW-1185">Reference proteome</keyword>
<keyword evidence="4 6" id="KW-0418">Kinase</keyword>
<accession>A0A3M7SP55</accession>
<evidence type="ECO:0000256" key="5">
    <source>
        <dbReference type="ARBA" id="ARBA00022840"/>
    </source>
</evidence>
<dbReference type="SMART" id="SM00046">
    <property type="entry name" value="DAGKc"/>
    <property type="match status" value="1"/>
</dbReference>
<comment type="similarity">
    <text evidence="1 6">Belongs to the eukaryotic diacylglycerol kinase family.</text>
</comment>
<dbReference type="InterPro" id="IPR016064">
    <property type="entry name" value="NAD/diacylglycerol_kinase_sf"/>
</dbReference>
<dbReference type="Gene3D" id="3.40.50.10330">
    <property type="entry name" value="Probable inorganic polyphosphate/atp-NAD kinase, domain 1"/>
    <property type="match status" value="1"/>
</dbReference>
<dbReference type="InterPro" id="IPR000756">
    <property type="entry name" value="Diacylglycerol_kin_accessory"/>
</dbReference>
<feature type="domain" description="DAGKc" evidence="7">
    <location>
        <begin position="76"/>
        <end position="212"/>
    </location>
</feature>
<protein>
    <recommendedName>
        <fullName evidence="6">Diacylglycerol kinase</fullName>
        <shortName evidence="6">DAG kinase</shortName>
        <ecNumber evidence="6">2.7.1.107</ecNumber>
    </recommendedName>
</protein>
<dbReference type="InterPro" id="IPR037607">
    <property type="entry name" value="DGK"/>
</dbReference>
<dbReference type="PANTHER" id="PTHR11255">
    <property type="entry name" value="DIACYLGLYCEROL KINASE"/>
    <property type="match status" value="1"/>
</dbReference>
<dbReference type="SMART" id="SM00045">
    <property type="entry name" value="DAGKa"/>
    <property type="match status" value="1"/>
</dbReference>
<name>A0A3M7SP55_BRAPC</name>
<dbReference type="InterPro" id="IPR001206">
    <property type="entry name" value="Diacylglycerol_kinase_cat_dom"/>
</dbReference>
<evidence type="ECO:0000256" key="6">
    <source>
        <dbReference type="RuleBase" id="RU361128"/>
    </source>
</evidence>
<organism evidence="8 9">
    <name type="scientific">Brachionus plicatilis</name>
    <name type="common">Marine rotifer</name>
    <name type="synonym">Brachionus muelleri</name>
    <dbReference type="NCBI Taxonomy" id="10195"/>
    <lineage>
        <taxon>Eukaryota</taxon>
        <taxon>Metazoa</taxon>
        <taxon>Spiralia</taxon>
        <taxon>Gnathifera</taxon>
        <taxon>Rotifera</taxon>
        <taxon>Eurotatoria</taxon>
        <taxon>Monogononta</taxon>
        <taxon>Pseudotrocha</taxon>
        <taxon>Ploima</taxon>
        <taxon>Brachionidae</taxon>
        <taxon>Brachionus</taxon>
    </lineage>
</organism>
<dbReference type="Gene3D" id="2.60.200.40">
    <property type="match status" value="1"/>
</dbReference>
<evidence type="ECO:0000256" key="2">
    <source>
        <dbReference type="ARBA" id="ARBA00022679"/>
    </source>
</evidence>
<proteinExistence type="inferred from homology"/>
<keyword evidence="5 6" id="KW-0067">ATP-binding</keyword>
<dbReference type="Pfam" id="PF00781">
    <property type="entry name" value="DAGK_cat"/>
    <property type="match status" value="1"/>
</dbReference>
<dbReference type="EMBL" id="REGN01001010">
    <property type="protein sequence ID" value="RNA37631.1"/>
    <property type="molecule type" value="Genomic_DNA"/>
</dbReference>
<dbReference type="GO" id="GO:0005886">
    <property type="term" value="C:plasma membrane"/>
    <property type="evidence" value="ECO:0007669"/>
    <property type="project" value="TreeGrafter"/>
</dbReference>
<sequence>MIIPPNWIIKSSKNNSFRSKRTNFGPTKCHHEHQIFESADKKCLLVSPCTSSKNAHRNVENSFFIRPNPSVCGKNLIIKPILVLINPKSGGKLGPKLLKKFTWFLNPRQVFDLTLPGCPKLPLYLYRNVPNLRILVGGGDGTVGWILSEIDQINFLISPPSVAVLPLGTGNDLARSLNWGSGYSDEPLNKILNRVLESRATKLDRWKISIKPNSDSILKNLEKENDYSLKNDIMNNYFSLGADAHVCLEFHEKREANPNRFSSRWFNLLQYLEAGSKDMIRKTWRDLKNYISLECDGKNYTDIIKSRGYHCLIFLNIQKYSSGTNPWGNFDNDNYQPQAMNDGRLEVIGCYTSTLAKLQIGGYGERLCQANRIKLVTSSCIPIQIDGEPTKLGPSIIEIFHKNQATMLEHKKKHTDSPILNFHQTIQNSFEVKCLLKTDYDTFRNDYDILRLKAFNVGTICTFNLTDSLAKVRKTIELLLKNCTKVVYSFKWTFLNGDEFFRISEDSDECLIDLLTSDWIIYILDESTRDTDPNPYSDKVITIKNKECENYAESSLKINDFQKLQLNSIVPIIKPFEDNKD</sequence>
<dbReference type="GO" id="GO:0007200">
    <property type="term" value="P:phospholipase C-activating G protein-coupled receptor signaling pathway"/>
    <property type="evidence" value="ECO:0007669"/>
    <property type="project" value="InterPro"/>
</dbReference>
<dbReference type="Proteomes" id="UP000276133">
    <property type="component" value="Unassembled WGS sequence"/>
</dbReference>
<dbReference type="GO" id="GO:0005524">
    <property type="term" value="F:ATP binding"/>
    <property type="evidence" value="ECO:0007669"/>
    <property type="project" value="UniProtKB-KW"/>
</dbReference>
<keyword evidence="3 6" id="KW-0547">Nucleotide-binding</keyword>
<keyword evidence="2 6" id="KW-0808">Transferase</keyword>
<evidence type="ECO:0000259" key="7">
    <source>
        <dbReference type="PROSITE" id="PS50146"/>
    </source>
</evidence>
<comment type="catalytic activity">
    <reaction evidence="6">
        <text>a 1,2-diacyl-sn-glycerol + ATP = a 1,2-diacyl-sn-glycero-3-phosphate + ADP + H(+)</text>
        <dbReference type="Rhea" id="RHEA:10272"/>
        <dbReference type="ChEBI" id="CHEBI:15378"/>
        <dbReference type="ChEBI" id="CHEBI:17815"/>
        <dbReference type="ChEBI" id="CHEBI:30616"/>
        <dbReference type="ChEBI" id="CHEBI:58608"/>
        <dbReference type="ChEBI" id="CHEBI:456216"/>
        <dbReference type="EC" id="2.7.1.107"/>
    </reaction>
</comment>
<dbReference type="Pfam" id="PF00609">
    <property type="entry name" value="DAGK_acc"/>
    <property type="match status" value="1"/>
</dbReference>
<dbReference type="GO" id="GO:0004143">
    <property type="term" value="F:ATP-dependent diacylglycerol kinase activity"/>
    <property type="evidence" value="ECO:0007669"/>
    <property type="project" value="UniProtKB-EC"/>
</dbReference>
<dbReference type="FunFam" id="2.60.200.40:FF:000012">
    <property type="entry name" value="Diacylglycerol kinase"/>
    <property type="match status" value="1"/>
</dbReference>
<evidence type="ECO:0000256" key="3">
    <source>
        <dbReference type="ARBA" id="ARBA00022741"/>
    </source>
</evidence>
<dbReference type="STRING" id="10195.A0A3M7SP55"/>
<dbReference type="PROSITE" id="PS50146">
    <property type="entry name" value="DAGK"/>
    <property type="match status" value="1"/>
</dbReference>
<evidence type="ECO:0000256" key="1">
    <source>
        <dbReference type="ARBA" id="ARBA00009280"/>
    </source>
</evidence>
<evidence type="ECO:0000313" key="8">
    <source>
        <dbReference type="EMBL" id="RNA37631.1"/>
    </source>
</evidence>
<dbReference type="OrthoDB" id="242257at2759"/>
<evidence type="ECO:0000256" key="4">
    <source>
        <dbReference type="ARBA" id="ARBA00022777"/>
    </source>
</evidence>
<gene>
    <name evidence="8" type="ORF">BpHYR1_026972</name>
</gene>
<dbReference type="PANTHER" id="PTHR11255:SF80">
    <property type="entry name" value="EYE-SPECIFIC DIACYLGLYCEROL KINASE"/>
    <property type="match status" value="1"/>
</dbReference>
<evidence type="ECO:0000313" key="9">
    <source>
        <dbReference type="Proteomes" id="UP000276133"/>
    </source>
</evidence>